<dbReference type="GO" id="GO:0009451">
    <property type="term" value="P:RNA modification"/>
    <property type="evidence" value="ECO:0007669"/>
    <property type="project" value="InterPro"/>
</dbReference>
<dbReference type="InterPro" id="IPR002885">
    <property type="entry name" value="PPR_rpt"/>
</dbReference>
<dbReference type="Pfam" id="PF13041">
    <property type="entry name" value="PPR_2"/>
    <property type="match status" value="2"/>
</dbReference>
<comment type="similarity">
    <text evidence="1">Belongs to the PPR family. PCMP-H subfamily.</text>
</comment>
<sequence>MPTTATISGKLTGPNLRETLASLLLQQQRRSSPKLKNLKRIHSRVITCGLSHDSFLLTNLLFRSLPAKPRVDVAYTWSLLDQIGRPDIYLWNRIIQGISTSTDPDPQMGIHIYARMRQNGVLPNKHTFPVLLKALLHENLCQVYGHIVKFGFSDDRFVQNSVVSAFATGGCIDSARQVFDEITEKDMISWTAMIGGYSRNGRGVEALALFLEIKSTGIKVDEVTVVSVLCAAGMVGDVWFGMWVHGFYVVSGRVPWDAYVASALIGMYSSCGQCEDARRISEDSPYRNVVSWSTLIAGFVQCSRYRDALIVFQDMLQENVDPNQSTLTSILTACAQLGALAKGKWVHEYLDANELKVNLKLGTALIDMYAKCGCIQEAFLVFTKISIKDVYIWTSMINALAMHGNAYGSLILFSQMLSDGVRPNGITFIAVLSACSHGGLVDEGRRLFGMMTEIYGLEPNIDHYGCMVDLLGRAGHFDEAVNLIEDMPMEPTPGVWGALFGACMIHKAYEFGEWIGLHLIDLQPLQSGRYTLLANLYSSSQNWLAAANVRKLMKGKGVEKTRGCSFIELNGVIHEFIAFDKSHARSTTIYEILDSIGFQLKLAGFLSDTGQLMFDVD</sequence>
<proteinExistence type="inferred from homology"/>
<dbReference type="FunFam" id="1.25.40.10:FF:000690">
    <property type="entry name" value="Pentatricopeptide repeat-containing protein"/>
    <property type="match status" value="1"/>
</dbReference>
<dbReference type="InterPro" id="IPR046960">
    <property type="entry name" value="PPR_At4g14850-like_plant"/>
</dbReference>
<dbReference type="Pfam" id="PF20431">
    <property type="entry name" value="E_motif"/>
    <property type="match status" value="1"/>
</dbReference>
<keyword evidence="2" id="KW-0677">Repeat</keyword>
<evidence type="ECO:0000313" key="4">
    <source>
        <dbReference type="EMBL" id="KAK3029916.1"/>
    </source>
</evidence>
<dbReference type="FunFam" id="1.25.40.10:FF:000343">
    <property type="entry name" value="Pentatricopeptide repeat-containing protein At3g58590"/>
    <property type="match status" value="1"/>
</dbReference>
<evidence type="ECO:0000313" key="5">
    <source>
        <dbReference type="Proteomes" id="UP001188597"/>
    </source>
</evidence>
<dbReference type="PANTHER" id="PTHR47926:SF463">
    <property type="entry name" value="PENTATRICOPEPTIDE REPEAT-CONTAINING PROTEIN"/>
    <property type="match status" value="1"/>
</dbReference>
<dbReference type="InterPro" id="IPR046848">
    <property type="entry name" value="E_motif"/>
</dbReference>
<gene>
    <name evidence="4" type="ORF">RJ639_039776</name>
</gene>
<name>A0AA88WL84_9ASTE</name>
<feature type="repeat" description="PPR" evidence="3">
    <location>
        <begin position="87"/>
        <end position="123"/>
    </location>
</feature>
<dbReference type="NCBIfam" id="TIGR00756">
    <property type="entry name" value="PPR"/>
    <property type="match status" value="2"/>
</dbReference>
<comment type="caution">
    <text evidence="4">The sequence shown here is derived from an EMBL/GenBank/DDBJ whole genome shotgun (WGS) entry which is preliminary data.</text>
</comment>
<feature type="repeat" description="PPR" evidence="3">
    <location>
        <begin position="288"/>
        <end position="322"/>
    </location>
</feature>
<dbReference type="Pfam" id="PF01535">
    <property type="entry name" value="PPR"/>
    <property type="match status" value="4"/>
</dbReference>
<reference evidence="4" key="1">
    <citation type="submission" date="2022-12" db="EMBL/GenBank/DDBJ databases">
        <title>Draft genome assemblies for two species of Escallonia (Escalloniales).</title>
        <authorList>
            <person name="Chanderbali A."/>
            <person name="Dervinis C."/>
            <person name="Anghel I."/>
            <person name="Soltis D."/>
            <person name="Soltis P."/>
            <person name="Zapata F."/>
        </authorList>
    </citation>
    <scope>NUCLEOTIDE SEQUENCE</scope>
    <source>
        <strain evidence="4">UCBG64.0493</strain>
        <tissue evidence="4">Leaf</tissue>
    </source>
</reference>
<dbReference type="PANTHER" id="PTHR47926">
    <property type="entry name" value="PENTATRICOPEPTIDE REPEAT-CONTAINING PROTEIN"/>
    <property type="match status" value="1"/>
</dbReference>
<dbReference type="GO" id="GO:0003729">
    <property type="term" value="F:mRNA binding"/>
    <property type="evidence" value="ECO:0007669"/>
    <property type="project" value="UniProtKB-ARBA"/>
</dbReference>
<dbReference type="EMBL" id="JAVXUP010000359">
    <property type="protein sequence ID" value="KAK3029916.1"/>
    <property type="molecule type" value="Genomic_DNA"/>
</dbReference>
<protein>
    <recommendedName>
        <fullName evidence="6">Pentatricopeptide repeat-containing protein</fullName>
    </recommendedName>
</protein>
<dbReference type="InterPro" id="IPR011990">
    <property type="entry name" value="TPR-like_helical_dom_sf"/>
</dbReference>
<feature type="repeat" description="PPR" evidence="3">
    <location>
        <begin position="389"/>
        <end position="423"/>
    </location>
</feature>
<dbReference type="PROSITE" id="PS51375">
    <property type="entry name" value="PPR"/>
    <property type="match status" value="4"/>
</dbReference>
<feature type="repeat" description="PPR" evidence="3">
    <location>
        <begin position="186"/>
        <end position="220"/>
    </location>
</feature>
<evidence type="ECO:0000256" key="1">
    <source>
        <dbReference type="ARBA" id="ARBA00006643"/>
    </source>
</evidence>
<evidence type="ECO:0008006" key="6">
    <source>
        <dbReference type="Google" id="ProtNLM"/>
    </source>
</evidence>
<evidence type="ECO:0000256" key="2">
    <source>
        <dbReference type="ARBA" id="ARBA00022737"/>
    </source>
</evidence>
<dbReference type="Gene3D" id="1.25.40.10">
    <property type="entry name" value="Tetratricopeptide repeat domain"/>
    <property type="match status" value="4"/>
</dbReference>
<keyword evidence="5" id="KW-1185">Reference proteome</keyword>
<evidence type="ECO:0000256" key="3">
    <source>
        <dbReference type="PROSITE-ProRule" id="PRU00708"/>
    </source>
</evidence>
<organism evidence="4 5">
    <name type="scientific">Escallonia herrerae</name>
    <dbReference type="NCBI Taxonomy" id="1293975"/>
    <lineage>
        <taxon>Eukaryota</taxon>
        <taxon>Viridiplantae</taxon>
        <taxon>Streptophyta</taxon>
        <taxon>Embryophyta</taxon>
        <taxon>Tracheophyta</taxon>
        <taxon>Spermatophyta</taxon>
        <taxon>Magnoliopsida</taxon>
        <taxon>eudicotyledons</taxon>
        <taxon>Gunneridae</taxon>
        <taxon>Pentapetalae</taxon>
        <taxon>asterids</taxon>
        <taxon>campanulids</taxon>
        <taxon>Escalloniales</taxon>
        <taxon>Escalloniaceae</taxon>
        <taxon>Escallonia</taxon>
    </lineage>
</organism>
<dbReference type="Proteomes" id="UP001188597">
    <property type="component" value="Unassembled WGS sequence"/>
</dbReference>
<accession>A0AA88WL84</accession>
<dbReference type="AlphaFoldDB" id="A0AA88WL84"/>